<dbReference type="InParanoid" id="Q3AE34"/>
<dbReference type="AlphaFoldDB" id="Q3AE34"/>
<evidence type="ECO:0000256" key="10">
    <source>
        <dbReference type="RuleBase" id="RU003826"/>
    </source>
</evidence>
<evidence type="ECO:0000313" key="15">
    <source>
        <dbReference type="Proteomes" id="UP000002706"/>
    </source>
</evidence>
<keyword evidence="3 9" id="KW-0479">Metal-binding</keyword>
<feature type="binding site" evidence="9">
    <location>
        <position position="243"/>
    </location>
    <ligand>
        <name>Mg(2+)</name>
        <dbReference type="ChEBI" id="CHEBI:18420"/>
    </ligand>
</feature>
<dbReference type="GO" id="GO:0000287">
    <property type="term" value="F:magnesium ion binding"/>
    <property type="evidence" value="ECO:0007669"/>
    <property type="project" value="UniProtKB-UniRule"/>
</dbReference>
<evidence type="ECO:0000256" key="9">
    <source>
        <dbReference type="HAMAP-Rule" id="MF_00097"/>
    </source>
</evidence>
<dbReference type="PANTHER" id="PTHR20857:SF15">
    <property type="entry name" value="THIAMINE-PHOSPHATE SYNTHASE"/>
    <property type="match status" value="1"/>
</dbReference>
<evidence type="ECO:0000256" key="8">
    <source>
        <dbReference type="ARBA" id="ARBA00047883"/>
    </source>
</evidence>
<keyword evidence="2 9" id="KW-0808">Transferase</keyword>
<dbReference type="UniPathway" id="UPA00060">
    <property type="reaction ID" value="UER00141"/>
</dbReference>
<evidence type="ECO:0000256" key="2">
    <source>
        <dbReference type="ARBA" id="ARBA00022679"/>
    </source>
</evidence>
<feature type="binding site" evidence="9">
    <location>
        <position position="290"/>
    </location>
    <ligand>
        <name>4-amino-2-methyl-5-(diphosphooxymethyl)pyrimidine</name>
        <dbReference type="ChEBI" id="CHEBI:57841"/>
    </ligand>
</feature>
<comment type="function">
    <text evidence="9">Condenses 4-methyl-5-(beta-hydroxyethyl)thiazole monophosphate (THZ-P) and 2-methyl-4-amino-5-hydroxymethyl pyrimidine pyrophosphate (HMP-PP) to form thiamine monophosphate (TMP).</text>
</comment>
<evidence type="ECO:0000256" key="4">
    <source>
        <dbReference type="ARBA" id="ARBA00022842"/>
    </source>
</evidence>
<accession>Q3AE34</accession>
<dbReference type="NCBIfam" id="NF002727">
    <property type="entry name" value="PRK02615.1"/>
    <property type="match status" value="1"/>
</dbReference>
<keyword evidence="15" id="KW-1185">Reference proteome</keyword>
<dbReference type="Proteomes" id="UP000002706">
    <property type="component" value="Chromosome"/>
</dbReference>
<dbReference type="FunFam" id="3.20.20.70:FF:000096">
    <property type="entry name" value="Thiamine-phosphate synthase"/>
    <property type="match status" value="1"/>
</dbReference>
<feature type="binding site" evidence="9">
    <location>
        <begin position="287"/>
        <end position="289"/>
    </location>
    <ligand>
        <name>2-[(2R,5Z)-2-carboxy-4-methylthiazol-5(2H)-ylidene]ethyl phosphate</name>
        <dbReference type="ChEBI" id="CHEBI:62899"/>
    </ligand>
</feature>
<dbReference type="Pfam" id="PF17792">
    <property type="entry name" value="ThiD2"/>
    <property type="match status" value="1"/>
</dbReference>
<gene>
    <name evidence="9" type="primary">thiE</name>
    <name evidence="14" type="ordered locus">CHY_0746</name>
</gene>
<dbReference type="eggNOG" id="COG0352">
    <property type="taxonomic scope" value="Bacteria"/>
</dbReference>
<dbReference type="HOGENOM" id="CLU_064900_0_0_9"/>
<protein>
    <recommendedName>
        <fullName evidence="9">Thiamine-phosphate synthase</fullName>
        <shortName evidence="9">TP synthase</shortName>
        <shortName evidence="9">TPS</shortName>
        <ecNumber evidence="9">2.5.1.3</ecNumber>
    </recommendedName>
    <alternativeName>
        <fullName evidence="9">Thiamine-phosphate pyrophosphorylase</fullName>
        <shortName evidence="9">TMP pyrophosphorylase</shortName>
        <shortName evidence="9">TMP-PPase</shortName>
    </alternativeName>
</protein>
<dbReference type="PIRSF" id="PIRSF000512">
    <property type="entry name" value="TMP_PPase_Cyanobac_prd"/>
    <property type="match status" value="1"/>
</dbReference>
<dbReference type="PANTHER" id="PTHR20857">
    <property type="entry name" value="THIAMINE-PHOSPHATE PYROPHOSPHORYLASE"/>
    <property type="match status" value="1"/>
</dbReference>
<dbReference type="InterPro" id="IPR034291">
    <property type="entry name" value="TMP_synthase"/>
</dbReference>
<feature type="binding site" evidence="9">
    <location>
        <position position="319"/>
    </location>
    <ligand>
        <name>2-[(2R,5Z)-2-carboxy-4-methylthiazol-5(2H)-ylidene]ethyl phosphate</name>
        <dbReference type="ChEBI" id="CHEBI:62899"/>
    </ligand>
</feature>
<dbReference type="InterPro" id="IPR016229">
    <property type="entry name" value="TMP_synthase_cyanobac_bac"/>
</dbReference>
<dbReference type="GO" id="GO:0009229">
    <property type="term" value="P:thiamine diphosphate biosynthetic process"/>
    <property type="evidence" value="ECO:0007669"/>
    <property type="project" value="UniProtKB-UniRule"/>
</dbReference>
<dbReference type="CDD" id="cd00564">
    <property type="entry name" value="TMP_TenI"/>
    <property type="match status" value="1"/>
</dbReference>
<name>Q3AE34_CARHZ</name>
<comment type="catalytic activity">
    <reaction evidence="8 9 10">
        <text>2-[(2R,5Z)-2-carboxy-4-methylthiazol-5(2H)-ylidene]ethyl phosphate + 4-amino-2-methyl-5-(diphosphooxymethyl)pyrimidine + 2 H(+) = thiamine phosphate + CO2 + diphosphate</text>
        <dbReference type="Rhea" id="RHEA:47844"/>
        <dbReference type="ChEBI" id="CHEBI:15378"/>
        <dbReference type="ChEBI" id="CHEBI:16526"/>
        <dbReference type="ChEBI" id="CHEBI:33019"/>
        <dbReference type="ChEBI" id="CHEBI:37575"/>
        <dbReference type="ChEBI" id="CHEBI:57841"/>
        <dbReference type="ChEBI" id="CHEBI:62899"/>
        <dbReference type="EC" id="2.5.1.3"/>
    </reaction>
</comment>
<comment type="catalytic activity">
    <reaction evidence="7 9 10">
        <text>2-(2-carboxy-4-methylthiazol-5-yl)ethyl phosphate + 4-amino-2-methyl-5-(diphosphooxymethyl)pyrimidine + 2 H(+) = thiamine phosphate + CO2 + diphosphate</text>
        <dbReference type="Rhea" id="RHEA:47848"/>
        <dbReference type="ChEBI" id="CHEBI:15378"/>
        <dbReference type="ChEBI" id="CHEBI:16526"/>
        <dbReference type="ChEBI" id="CHEBI:33019"/>
        <dbReference type="ChEBI" id="CHEBI:37575"/>
        <dbReference type="ChEBI" id="CHEBI:57841"/>
        <dbReference type="ChEBI" id="CHEBI:62890"/>
        <dbReference type="EC" id="2.5.1.3"/>
    </reaction>
</comment>
<evidence type="ECO:0000256" key="1">
    <source>
        <dbReference type="ARBA" id="ARBA00005165"/>
    </source>
</evidence>
<evidence type="ECO:0000256" key="3">
    <source>
        <dbReference type="ARBA" id="ARBA00022723"/>
    </source>
</evidence>
<keyword evidence="5 9" id="KW-0784">Thiamine biosynthesis</keyword>
<dbReference type="InterPro" id="IPR036206">
    <property type="entry name" value="ThiamineP_synth_sf"/>
</dbReference>
<keyword evidence="4 9" id="KW-0460">Magnesium</keyword>
<comment type="cofactor">
    <cofactor evidence="9">
        <name>Mg(2+)</name>
        <dbReference type="ChEBI" id="CHEBI:18420"/>
    </cofactor>
    <text evidence="9">Binds 1 Mg(2+) ion per subunit.</text>
</comment>
<dbReference type="KEGG" id="chy:CHY_0746"/>
<evidence type="ECO:0000259" key="13">
    <source>
        <dbReference type="Pfam" id="PF17792"/>
    </source>
</evidence>
<feature type="binding site" evidence="9">
    <location>
        <begin position="191"/>
        <end position="195"/>
    </location>
    <ligand>
        <name>4-amino-2-methyl-5-(diphosphooxymethyl)pyrimidine</name>
        <dbReference type="ChEBI" id="CHEBI:57841"/>
    </ligand>
</feature>
<dbReference type="HAMAP" id="MF_00097">
    <property type="entry name" value="TMP_synthase"/>
    <property type="match status" value="1"/>
</dbReference>
<evidence type="ECO:0000256" key="5">
    <source>
        <dbReference type="ARBA" id="ARBA00022977"/>
    </source>
</evidence>
<dbReference type="GO" id="GO:0009228">
    <property type="term" value="P:thiamine biosynthetic process"/>
    <property type="evidence" value="ECO:0007669"/>
    <property type="project" value="UniProtKB-KW"/>
</dbReference>
<feature type="binding site" evidence="9">
    <location>
        <begin position="339"/>
        <end position="340"/>
    </location>
    <ligand>
        <name>2-[(2R,5Z)-2-carboxy-4-methylthiazol-5(2H)-ylidene]ethyl phosphate</name>
        <dbReference type="ChEBI" id="CHEBI:62899"/>
    </ligand>
</feature>
<dbReference type="OrthoDB" id="9812206at2"/>
<evidence type="ECO:0000313" key="14">
    <source>
        <dbReference type="EMBL" id="ABB15834.1"/>
    </source>
</evidence>
<comment type="catalytic activity">
    <reaction evidence="6 9 10">
        <text>4-methyl-5-(2-phosphooxyethyl)-thiazole + 4-amino-2-methyl-5-(diphosphooxymethyl)pyrimidine + H(+) = thiamine phosphate + diphosphate</text>
        <dbReference type="Rhea" id="RHEA:22328"/>
        <dbReference type="ChEBI" id="CHEBI:15378"/>
        <dbReference type="ChEBI" id="CHEBI:33019"/>
        <dbReference type="ChEBI" id="CHEBI:37575"/>
        <dbReference type="ChEBI" id="CHEBI:57841"/>
        <dbReference type="ChEBI" id="CHEBI:58296"/>
        <dbReference type="EC" id="2.5.1.3"/>
    </reaction>
</comment>
<dbReference type="FunCoup" id="Q3AE34">
    <property type="interactions" value="319"/>
</dbReference>
<evidence type="ECO:0000256" key="6">
    <source>
        <dbReference type="ARBA" id="ARBA00047334"/>
    </source>
</evidence>
<feature type="binding site" evidence="9">
    <location>
        <position position="261"/>
    </location>
    <ligand>
        <name>4-amino-2-methyl-5-(diphosphooxymethyl)pyrimidine</name>
        <dbReference type="ChEBI" id="CHEBI:57841"/>
    </ligand>
</feature>
<organism evidence="14 15">
    <name type="scientific">Carboxydothermus hydrogenoformans (strain ATCC BAA-161 / DSM 6008 / Z-2901)</name>
    <dbReference type="NCBI Taxonomy" id="246194"/>
    <lineage>
        <taxon>Bacteria</taxon>
        <taxon>Bacillati</taxon>
        <taxon>Bacillota</taxon>
        <taxon>Clostridia</taxon>
        <taxon>Thermoanaerobacterales</taxon>
        <taxon>Thermoanaerobacteraceae</taxon>
        <taxon>Carboxydothermus</taxon>
    </lineage>
</organism>
<feature type="domain" description="Thiamine phosphate synthase/TenI" evidence="12">
    <location>
        <begin position="161"/>
        <end position="342"/>
    </location>
</feature>
<dbReference type="GO" id="GO:0005737">
    <property type="term" value="C:cytoplasm"/>
    <property type="evidence" value="ECO:0007669"/>
    <property type="project" value="TreeGrafter"/>
</dbReference>
<sequence>MIRYNQPLPSSGRGLFFSGRYLMEIYRIIDVNLNRAREGIRVLEEVARFGLANRKLFEEFKHLRHFIKEIEKSLAGNPLWYRDAQNDPGQELSSEEMARNNLREVVLANAKRAQESLRVLEEFGKLLDAAIVLNAKKARFLLYELEKEVLTLIKPSVDLTLYVLTDDAYLNEEKFWRVVEDCLKNGVTAFQYRAKGKKGAEMYREGLRLKELCAKYGVSFFVNDRLDLGLALNADGVHLGQEDLLLEVARKHFPGKIIGLSATNYEEGVLGIKAGADYLGLGPIFPTSTKEDAAPPCGVEVIQKLKEEFPNSPVIAIGGIDREKVFEVIRAGADGIAVISAVFGAESPARAVYELRETIIRARE</sequence>
<dbReference type="GO" id="GO:0004789">
    <property type="term" value="F:thiamine-phosphate diphosphorylase activity"/>
    <property type="evidence" value="ECO:0007669"/>
    <property type="project" value="UniProtKB-UniRule"/>
</dbReference>
<evidence type="ECO:0000259" key="12">
    <source>
        <dbReference type="Pfam" id="PF02581"/>
    </source>
</evidence>
<dbReference type="STRING" id="246194.CHY_0746"/>
<dbReference type="InterPro" id="IPR022998">
    <property type="entry name" value="ThiamineP_synth_TenI"/>
</dbReference>
<feature type="binding site" evidence="9">
    <location>
        <position position="223"/>
    </location>
    <ligand>
        <name>4-amino-2-methyl-5-(diphosphooxymethyl)pyrimidine</name>
        <dbReference type="ChEBI" id="CHEBI:57841"/>
    </ligand>
</feature>
<dbReference type="Pfam" id="PF02581">
    <property type="entry name" value="TMP-TENI"/>
    <property type="match status" value="1"/>
</dbReference>
<feature type="binding site" evidence="9">
    <location>
        <position position="224"/>
    </location>
    <ligand>
        <name>Mg(2+)</name>
        <dbReference type="ChEBI" id="CHEBI:18420"/>
    </ligand>
</feature>
<dbReference type="Gene3D" id="3.20.20.70">
    <property type="entry name" value="Aldolase class I"/>
    <property type="match status" value="1"/>
</dbReference>
<dbReference type="SUPFAM" id="SSF51391">
    <property type="entry name" value="Thiamin phosphate synthase"/>
    <property type="match status" value="1"/>
</dbReference>
<dbReference type="InterPro" id="IPR013785">
    <property type="entry name" value="Aldolase_TIM"/>
</dbReference>
<feature type="domain" description="ThiD2" evidence="13">
    <location>
        <begin position="27"/>
        <end position="148"/>
    </location>
</feature>
<comment type="pathway">
    <text evidence="1 9 11">Cofactor biosynthesis; thiamine diphosphate biosynthesis; thiamine phosphate from 4-amino-2-methyl-5-diphosphomethylpyrimidine and 4-methyl-5-(2-phosphoethyl)-thiazole: step 1/1.</text>
</comment>
<dbReference type="EC" id="2.5.1.3" evidence="9"/>
<evidence type="ECO:0000256" key="7">
    <source>
        <dbReference type="ARBA" id="ARBA00047851"/>
    </source>
</evidence>
<dbReference type="InterPro" id="IPR041397">
    <property type="entry name" value="ThiD2"/>
</dbReference>
<reference evidence="14 15" key="1">
    <citation type="journal article" date="2005" name="PLoS Genet.">
        <title>Life in hot carbon monoxide: the complete genome sequence of Carboxydothermus hydrogenoformans Z-2901.</title>
        <authorList>
            <person name="Wu M."/>
            <person name="Ren Q."/>
            <person name="Durkin A.S."/>
            <person name="Daugherty S.C."/>
            <person name="Brinkac L.M."/>
            <person name="Dodson R.J."/>
            <person name="Madupu R."/>
            <person name="Sullivan S.A."/>
            <person name="Kolonay J.F."/>
            <person name="Haft D.H."/>
            <person name="Nelson W.C."/>
            <person name="Tallon L.J."/>
            <person name="Jones K.M."/>
            <person name="Ulrich L.E."/>
            <person name="Gonzalez J.M."/>
            <person name="Zhulin I.B."/>
            <person name="Robb F.T."/>
            <person name="Eisen J.A."/>
        </authorList>
    </citation>
    <scope>NUCLEOTIDE SEQUENCE [LARGE SCALE GENOMIC DNA]</scope>
    <source>
        <strain evidence="15">ATCC BAA-161 / DSM 6008 / Z-2901</strain>
    </source>
</reference>
<evidence type="ECO:0000256" key="11">
    <source>
        <dbReference type="RuleBase" id="RU004253"/>
    </source>
</evidence>
<dbReference type="NCBIfam" id="TIGR00693">
    <property type="entry name" value="thiE"/>
    <property type="match status" value="1"/>
</dbReference>
<dbReference type="EMBL" id="CP000141">
    <property type="protein sequence ID" value="ABB15834.1"/>
    <property type="molecule type" value="Genomic_DNA"/>
</dbReference>
<comment type="similarity">
    <text evidence="9 10">Belongs to the thiamine-phosphate synthase family.</text>
</comment>
<proteinExistence type="inferred from homology"/>